<comment type="caution">
    <text evidence="3">The sequence shown here is derived from an EMBL/GenBank/DDBJ whole genome shotgun (WGS) entry which is preliminary data.</text>
</comment>
<accession>A0ABS9ZYU7</accession>
<evidence type="ECO:0000259" key="2">
    <source>
        <dbReference type="Pfam" id="PF14371"/>
    </source>
</evidence>
<protein>
    <submittedName>
        <fullName evidence="3">DUF4412 domain-containing protein</fullName>
    </submittedName>
</protein>
<feature type="chain" id="PRO_5046348866" evidence="1">
    <location>
        <begin position="23"/>
        <end position="217"/>
    </location>
</feature>
<keyword evidence="4" id="KW-1185">Reference proteome</keyword>
<proteinExistence type="predicted"/>
<evidence type="ECO:0000256" key="1">
    <source>
        <dbReference type="SAM" id="SignalP"/>
    </source>
</evidence>
<keyword evidence="1" id="KW-0732">Signal</keyword>
<evidence type="ECO:0000313" key="3">
    <source>
        <dbReference type="EMBL" id="MCJ0743499.1"/>
    </source>
</evidence>
<evidence type="ECO:0000313" key="4">
    <source>
        <dbReference type="Proteomes" id="UP001165460"/>
    </source>
</evidence>
<name>A0ABS9ZYU7_9SPHI</name>
<sequence length="217" mass="23338">MMFKSIKTGVIAAIMVSSTVYAFAQKKITEGTAVYSMEGAMGKQEQKLSFNNNVSKLVIESGPATISILNDVEKENGLILVSVPIAQIQKAAKLAKKDLTEQNEQQGIFPPVDITATGEKQTINGFNAEKYTYKNGANGETYEVWITKDIDLPVNMFTDNFKSLKGTMVKVTGKGGSIILKSATEGKIGALSTTDIPSGYDEITYDELKSMQGGGGE</sequence>
<dbReference type="InterPro" id="IPR025524">
    <property type="entry name" value="DUF4412"/>
</dbReference>
<dbReference type="Pfam" id="PF14371">
    <property type="entry name" value="DUF4412"/>
    <property type="match status" value="1"/>
</dbReference>
<feature type="domain" description="DUF4412" evidence="2">
    <location>
        <begin position="65"/>
        <end position="150"/>
    </location>
</feature>
<dbReference type="EMBL" id="JALGBH010000002">
    <property type="protein sequence ID" value="MCJ0743499.1"/>
    <property type="molecule type" value="Genomic_DNA"/>
</dbReference>
<dbReference type="RefSeq" id="WP_243362697.1">
    <property type="nucleotide sequence ID" value="NZ_JALGBH010000002.1"/>
</dbReference>
<dbReference type="Proteomes" id="UP001165460">
    <property type="component" value="Unassembled WGS sequence"/>
</dbReference>
<reference evidence="3" key="1">
    <citation type="submission" date="2022-03" db="EMBL/GenBank/DDBJ databases">
        <authorList>
            <person name="Woo C.Y."/>
        </authorList>
    </citation>
    <scope>NUCLEOTIDE SEQUENCE</scope>
    <source>
        <strain evidence="3">CYS-01</strain>
    </source>
</reference>
<feature type="signal peptide" evidence="1">
    <location>
        <begin position="1"/>
        <end position="22"/>
    </location>
</feature>
<organism evidence="3 4">
    <name type="scientific">Pedobacter montanisoli</name>
    <dbReference type="NCBI Taxonomy" id="2923277"/>
    <lineage>
        <taxon>Bacteria</taxon>
        <taxon>Pseudomonadati</taxon>
        <taxon>Bacteroidota</taxon>
        <taxon>Sphingobacteriia</taxon>
        <taxon>Sphingobacteriales</taxon>
        <taxon>Sphingobacteriaceae</taxon>
        <taxon>Pedobacter</taxon>
    </lineage>
</organism>
<gene>
    <name evidence="3" type="ORF">MMF97_12315</name>
</gene>